<dbReference type="AlphaFoldDB" id="A0A182SIB3"/>
<dbReference type="EnsemblMetazoa" id="AMAM007369-RA">
    <property type="protein sequence ID" value="AMAM007369-PA"/>
    <property type="gene ID" value="AMAM007369"/>
</dbReference>
<organism evidence="9 10">
    <name type="scientific">Anopheles maculatus</name>
    <dbReference type="NCBI Taxonomy" id="74869"/>
    <lineage>
        <taxon>Eukaryota</taxon>
        <taxon>Metazoa</taxon>
        <taxon>Ecdysozoa</taxon>
        <taxon>Arthropoda</taxon>
        <taxon>Hexapoda</taxon>
        <taxon>Insecta</taxon>
        <taxon>Pterygota</taxon>
        <taxon>Neoptera</taxon>
        <taxon>Endopterygota</taxon>
        <taxon>Diptera</taxon>
        <taxon>Nematocera</taxon>
        <taxon>Culicoidea</taxon>
        <taxon>Culicidae</taxon>
        <taxon>Anophelinae</taxon>
        <taxon>Anopheles</taxon>
        <taxon>Anopheles maculatus group</taxon>
    </lineage>
</organism>
<keyword evidence="8" id="KW-0472">Membrane</keyword>
<feature type="compositionally biased region" description="Polar residues" evidence="7">
    <location>
        <begin position="123"/>
        <end position="139"/>
    </location>
</feature>
<accession>A0A182SIB3</accession>
<keyword evidence="10" id="KW-1185">Reference proteome</keyword>
<reference evidence="10" key="1">
    <citation type="submission" date="2013-09" db="EMBL/GenBank/DDBJ databases">
        <title>The Genome Sequence of Anopheles maculatus species B.</title>
        <authorList>
            <consortium name="The Broad Institute Genomics Platform"/>
            <person name="Neafsey D.E."/>
            <person name="Besansky N."/>
            <person name="Howell P."/>
            <person name="Walton C."/>
            <person name="Young S.K."/>
            <person name="Zeng Q."/>
            <person name="Gargeya S."/>
            <person name="Fitzgerald M."/>
            <person name="Haas B."/>
            <person name="Abouelleil A."/>
            <person name="Allen A.W."/>
            <person name="Alvarado L."/>
            <person name="Arachchi H.M."/>
            <person name="Berlin A.M."/>
            <person name="Chapman S.B."/>
            <person name="Gainer-Dewar J."/>
            <person name="Goldberg J."/>
            <person name="Griggs A."/>
            <person name="Gujja S."/>
            <person name="Hansen M."/>
            <person name="Howarth C."/>
            <person name="Imamovic A."/>
            <person name="Ireland A."/>
            <person name="Larimer J."/>
            <person name="McCowan C."/>
            <person name="Murphy C."/>
            <person name="Pearson M."/>
            <person name="Poon T.W."/>
            <person name="Priest M."/>
            <person name="Roberts A."/>
            <person name="Saif S."/>
            <person name="Shea T."/>
            <person name="Sisk P."/>
            <person name="Sykes S."/>
            <person name="Wortman J."/>
            <person name="Nusbaum C."/>
            <person name="Birren B."/>
        </authorList>
    </citation>
    <scope>NUCLEOTIDE SEQUENCE [LARGE SCALE GENOMIC DNA]</scope>
    <source>
        <strain evidence="10">maculatus3</strain>
    </source>
</reference>
<dbReference type="VEuPathDB" id="VectorBase:AMAM007369"/>
<keyword evidence="8" id="KW-1133">Transmembrane helix</keyword>
<feature type="region of interest" description="Disordered" evidence="7">
    <location>
        <begin position="122"/>
        <end position="147"/>
    </location>
</feature>
<evidence type="ECO:0000313" key="10">
    <source>
        <dbReference type="Proteomes" id="UP000075901"/>
    </source>
</evidence>
<keyword evidence="4" id="KW-0915">Sodium</keyword>
<evidence type="ECO:0000256" key="5">
    <source>
        <dbReference type="ARBA" id="ARBA00023065"/>
    </source>
</evidence>
<keyword evidence="3" id="KW-1003">Cell membrane</keyword>
<evidence type="ECO:0000256" key="4">
    <source>
        <dbReference type="ARBA" id="ARBA00023053"/>
    </source>
</evidence>
<keyword evidence="5" id="KW-0406">Ion transport</keyword>
<dbReference type="GO" id="GO:0015293">
    <property type="term" value="F:symporter activity"/>
    <property type="evidence" value="ECO:0007669"/>
    <property type="project" value="TreeGrafter"/>
</dbReference>
<dbReference type="GO" id="GO:0006814">
    <property type="term" value="P:sodium ion transport"/>
    <property type="evidence" value="ECO:0007669"/>
    <property type="project" value="UniProtKB-KW"/>
</dbReference>
<dbReference type="InterPro" id="IPR051163">
    <property type="entry name" value="Sodium:Solute_Symporter_SSF"/>
</dbReference>
<sequence length="147" mass="16233">MYGGITGLLVMLHMCYKAQYSIASGSRTFDTKPVSVEDCPYEYAYNSTTGLMDAASELDHVEKSIYHMSYMYFTLFGTSVTCLSGTIVSFLTKLRGNDRQQSIDPKLLAPCIRKMESGGIPLTFQTAPTENNQGETSDVTSKHLEEG</sequence>
<evidence type="ECO:0000256" key="7">
    <source>
        <dbReference type="SAM" id="MobiDB-lite"/>
    </source>
</evidence>
<dbReference type="PANTHER" id="PTHR42985">
    <property type="entry name" value="SODIUM-COUPLED MONOCARBOXYLATE TRANSPORTER"/>
    <property type="match status" value="1"/>
</dbReference>
<dbReference type="Proteomes" id="UP000075901">
    <property type="component" value="Unassembled WGS sequence"/>
</dbReference>
<reference evidence="9" key="2">
    <citation type="submission" date="2020-05" db="UniProtKB">
        <authorList>
            <consortium name="EnsemblMetazoa"/>
        </authorList>
    </citation>
    <scope>IDENTIFICATION</scope>
    <source>
        <strain evidence="9">maculatus3</strain>
    </source>
</reference>
<proteinExistence type="predicted"/>
<protein>
    <submittedName>
        <fullName evidence="9">Uncharacterized protein</fullName>
    </submittedName>
</protein>
<keyword evidence="8" id="KW-0812">Transmembrane</keyword>
<evidence type="ECO:0000256" key="3">
    <source>
        <dbReference type="ARBA" id="ARBA00022475"/>
    </source>
</evidence>
<evidence type="ECO:0000256" key="1">
    <source>
        <dbReference type="ARBA" id="ARBA00004651"/>
    </source>
</evidence>
<dbReference type="GO" id="GO:0005886">
    <property type="term" value="C:plasma membrane"/>
    <property type="evidence" value="ECO:0007669"/>
    <property type="project" value="UniProtKB-SubCell"/>
</dbReference>
<name>A0A182SIB3_9DIPT</name>
<dbReference type="PANTHER" id="PTHR42985:SF5">
    <property type="entry name" value="FI02094P-RELATED"/>
    <property type="match status" value="1"/>
</dbReference>
<comment type="subcellular location">
    <subcellularLocation>
        <location evidence="1">Cell membrane</location>
        <topology evidence="1">Multi-pass membrane protein</topology>
    </subcellularLocation>
</comment>
<evidence type="ECO:0000256" key="8">
    <source>
        <dbReference type="SAM" id="Phobius"/>
    </source>
</evidence>
<evidence type="ECO:0000256" key="6">
    <source>
        <dbReference type="ARBA" id="ARBA00023201"/>
    </source>
</evidence>
<keyword evidence="6" id="KW-0739">Sodium transport</keyword>
<keyword evidence="2" id="KW-0813">Transport</keyword>
<evidence type="ECO:0000256" key="2">
    <source>
        <dbReference type="ARBA" id="ARBA00022448"/>
    </source>
</evidence>
<feature type="transmembrane region" description="Helical" evidence="8">
    <location>
        <begin position="70"/>
        <end position="91"/>
    </location>
</feature>
<evidence type="ECO:0000313" key="9">
    <source>
        <dbReference type="EnsemblMetazoa" id="AMAM007369-PA"/>
    </source>
</evidence>